<proteinExistence type="predicted"/>
<dbReference type="AlphaFoldDB" id="A0A0F9R3W2"/>
<evidence type="ECO:0008006" key="2">
    <source>
        <dbReference type="Google" id="ProtNLM"/>
    </source>
</evidence>
<dbReference type="EMBL" id="LAZR01001482">
    <property type="protein sequence ID" value="KKN43907.1"/>
    <property type="molecule type" value="Genomic_DNA"/>
</dbReference>
<accession>A0A0F9R3W2</accession>
<sequence length="73" mass="8493">MKLRMNDTDRRLLEELRDIAGTIVANAITLLGDECESQEEAEEIERSVESDCQHVRELADDLWVSGWMWEEGR</sequence>
<protein>
    <recommendedName>
        <fullName evidence="2">PhoU domain-containing protein</fullName>
    </recommendedName>
</protein>
<name>A0A0F9R3W2_9ZZZZ</name>
<evidence type="ECO:0000313" key="1">
    <source>
        <dbReference type="EMBL" id="KKN43907.1"/>
    </source>
</evidence>
<comment type="caution">
    <text evidence="1">The sequence shown here is derived from an EMBL/GenBank/DDBJ whole genome shotgun (WGS) entry which is preliminary data.</text>
</comment>
<organism evidence="1">
    <name type="scientific">marine sediment metagenome</name>
    <dbReference type="NCBI Taxonomy" id="412755"/>
    <lineage>
        <taxon>unclassified sequences</taxon>
        <taxon>metagenomes</taxon>
        <taxon>ecological metagenomes</taxon>
    </lineage>
</organism>
<reference evidence="1" key="1">
    <citation type="journal article" date="2015" name="Nature">
        <title>Complex archaea that bridge the gap between prokaryotes and eukaryotes.</title>
        <authorList>
            <person name="Spang A."/>
            <person name="Saw J.H."/>
            <person name="Jorgensen S.L."/>
            <person name="Zaremba-Niedzwiedzka K."/>
            <person name="Martijn J."/>
            <person name="Lind A.E."/>
            <person name="van Eijk R."/>
            <person name="Schleper C."/>
            <person name="Guy L."/>
            <person name="Ettema T.J."/>
        </authorList>
    </citation>
    <scope>NUCLEOTIDE SEQUENCE</scope>
</reference>
<gene>
    <name evidence="1" type="ORF">LCGC14_0698560</name>
</gene>